<dbReference type="InterPro" id="IPR056693">
    <property type="entry name" value="DUF7791"/>
</dbReference>
<dbReference type="EMBL" id="KZ613515">
    <property type="protein sequence ID" value="PMD15189.1"/>
    <property type="molecule type" value="Genomic_DNA"/>
</dbReference>
<dbReference type="PANTHER" id="PTHR10039">
    <property type="entry name" value="AMELOGENIN"/>
    <property type="match status" value="1"/>
</dbReference>
<organism evidence="3 4">
    <name type="scientific">Hyaloscypha hepaticicola</name>
    <dbReference type="NCBI Taxonomy" id="2082293"/>
    <lineage>
        <taxon>Eukaryota</taxon>
        <taxon>Fungi</taxon>
        <taxon>Dikarya</taxon>
        <taxon>Ascomycota</taxon>
        <taxon>Pezizomycotina</taxon>
        <taxon>Leotiomycetes</taxon>
        <taxon>Helotiales</taxon>
        <taxon>Hyaloscyphaceae</taxon>
        <taxon>Hyaloscypha</taxon>
    </lineage>
</organism>
<gene>
    <name evidence="3" type="ORF">NA56DRAFT_754170</name>
</gene>
<dbReference type="OrthoDB" id="443402at2759"/>
<evidence type="ECO:0000259" key="2">
    <source>
        <dbReference type="Pfam" id="PF25053"/>
    </source>
</evidence>
<dbReference type="Pfam" id="PF25053">
    <property type="entry name" value="DUF7791"/>
    <property type="match status" value="1"/>
</dbReference>
<keyword evidence="4" id="KW-1185">Reference proteome</keyword>
<dbReference type="PANTHER" id="PTHR10039:SF5">
    <property type="entry name" value="NACHT DOMAIN-CONTAINING PROTEIN"/>
    <property type="match status" value="1"/>
</dbReference>
<feature type="region of interest" description="Disordered" evidence="1">
    <location>
        <begin position="493"/>
        <end position="529"/>
    </location>
</feature>
<feature type="domain" description="DUF7791" evidence="2">
    <location>
        <begin position="404"/>
        <end position="492"/>
    </location>
</feature>
<feature type="compositionally biased region" description="Basic and acidic residues" evidence="1">
    <location>
        <begin position="509"/>
        <end position="523"/>
    </location>
</feature>
<dbReference type="STRING" id="1745343.A0A2J6PME9"/>
<sequence>MQLRRSPILHQSSVKGLKIIFRSLESSRYQSSSHWPKLPHPLTALSLATSAIQLVDFSGKIISKGKSLYKSLEGVTRENAELEESTARLKESCIGLKNALPPETAGLTTDEERLRKTCEACALVSEELISCLQSLRVSSRARHRGLESLRKALKTVLSSSKSDALLGRLTNLRADLDTHILILLEARFGKLTIDQVDGFKQLDNGLKAFISSIIGSRKWQSGFQEREFHKLAQELDTKTQAIISTVVEAALGQSKEFIRQSEKMERNNHKIINTSASSLMVWTNTMVTLGEIAEYFWDLSQLTPKVKFCASSRPWAEFQTIYRTCPKLRLQALTHDDIMLYVGPKLGKNEQMRQLLTESSENASFLIEEVVNKVNGVFLWVTLIVKAIISGLRQGDEIYHLRRIDPLDLEEASKMFQIFRASGHDLTVADLERSLRFTDFRKVIGMEMRNGVLSVWEMEKLGNICERLLFRLNSRTKGLLEVPGVHHRGIESRLNPEILEQDDECSTSSERRQTSSDENHESPSLDTADYWHQLNAQEATISRKRKRDEQDVEALPAMRFCDPIERKGLHTSPESTPLLVESSNHYFESWNSRLLQPQMLVEAFGTMPPTEFPQVPLNPYEDMGLMTHTNGTGFSPYTALLMGSVIFVKSAGHKNRHAVGVRDRSWQTLGSEEFYELSEGHAALAKELDRALNF</sequence>
<dbReference type="AlphaFoldDB" id="A0A2J6PME9"/>
<evidence type="ECO:0000313" key="4">
    <source>
        <dbReference type="Proteomes" id="UP000235672"/>
    </source>
</evidence>
<accession>A0A2J6PME9</accession>
<dbReference type="Proteomes" id="UP000235672">
    <property type="component" value="Unassembled WGS sequence"/>
</dbReference>
<reference evidence="3 4" key="1">
    <citation type="submission" date="2016-05" db="EMBL/GenBank/DDBJ databases">
        <title>A degradative enzymes factory behind the ericoid mycorrhizal symbiosis.</title>
        <authorList>
            <consortium name="DOE Joint Genome Institute"/>
            <person name="Martino E."/>
            <person name="Morin E."/>
            <person name="Grelet G."/>
            <person name="Kuo A."/>
            <person name="Kohler A."/>
            <person name="Daghino S."/>
            <person name="Barry K."/>
            <person name="Choi C."/>
            <person name="Cichocki N."/>
            <person name="Clum A."/>
            <person name="Copeland A."/>
            <person name="Hainaut M."/>
            <person name="Haridas S."/>
            <person name="Labutti K."/>
            <person name="Lindquist E."/>
            <person name="Lipzen A."/>
            <person name="Khouja H.-R."/>
            <person name="Murat C."/>
            <person name="Ohm R."/>
            <person name="Olson A."/>
            <person name="Spatafora J."/>
            <person name="Veneault-Fourrey C."/>
            <person name="Henrissat B."/>
            <person name="Grigoriev I."/>
            <person name="Martin F."/>
            <person name="Perotto S."/>
        </authorList>
    </citation>
    <scope>NUCLEOTIDE SEQUENCE [LARGE SCALE GENOMIC DNA]</scope>
    <source>
        <strain evidence="3 4">UAMH 7357</strain>
    </source>
</reference>
<protein>
    <recommendedName>
        <fullName evidence="2">DUF7791 domain-containing protein</fullName>
    </recommendedName>
</protein>
<evidence type="ECO:0000313" key="3">
    <source>
        <dbReference type="EMBL" id="PMD15189.1"/>
    </source>
</evidence>
<name>A0A2J6PME9_9HELO</name>
<proteinExistence type="predicted"/>
<evidence type="ECO:0000256" key="1">
    <source>
        <dbReference type="SAM" id="MobiDB-lite"/>
    </source>
</evidence>